<keyword evidence="1" id="KW-1133">Transmembrane helix</keyword>
<dbReference type="OrthoDB" id="22017at2759"/>
<proteinExistence type="predicted"/>
<keyword evidence="1" id="KW-0472">Membrane</keyword>
<organism evidence="2 3">
    <name type="scientific">Dictyostelium purpureum</name>
    <name type="common">Slime mold</name>
    <dbReference type="NCBI Taxonomy" id="5786"/>
    <lineage>
        <taxon>Eukaryota</taxon>
        <taxon>Amoebozoa</taxon>
        <taxon>Evosea</taxon>
        <taxon>Eumycetozoa</taxon>
        <taxon>Dictyostelia</taxon>
        <taxon>Dictyosteliales</taxon>
        <taxon>Dictyosteliaceae</taxon>
        <taxon>Dictyostelium</taxon>
    </lineage>
</organism>
<dbReference type="eggNOG" id="ENOG502RE83">
    <property type="taxonomic scope" value="Eukaryota"/>
</dbReference>
<feature type="transmembrane region" description="Helical" evidence="1">
    <location>
        <begin position="113"/>
        <end position="135"/>
    </location>
</feature>
<name>F0ZAH4_DICPU</name>
<evidence type="ECO:0000313" key="2">
    <source>
        <dbReference type="EMBL" id="EGC39072.1"/>
    </source>
</evidence>
<keyword evidence="3" id="KW-1185">Reference proteome</keyword>
<dbReference type="InParanoid" id="F0ZAH4"/>
<dbReference type="RefSeq" id="XP_003284422.1">
    <property type="nucleotide sequence ID" value="XM_003284374.1"/>
</dbReference>
<feature type="transmembrane region" description="Helical" evidence="1">
    <location>
        <begin position="21"/>
        <end position="43"/>
    </location>
</feature>
<dbReference type="KEGG" id="dpp:DICPUDRAFT_27579"/>
<dbReference type="Proteomes" id="UP000001064">
    <property type="component" value="Unassembled WGS sequence"/>
</dbReference>
<reference evidence="3" key="1">
    <citation type="journal article" date="2011" name="Genome Biol.">
        <title>Comparative genomics of the social amoebae Dictyostelium discoideum and Dictyostelium purpureum.</title>
        <authorList>
            <consortium name="US DOE Joint Genome Institute (JGI-PGF)"/>
            <person name="Sucgang R."/>
            <person name="Kuo A."/>
            <person name="Tian X."/>
            <person name="Salerno W."/>
            <person name="Parikh A."/>
            <person name="Feasley C.L."/>
            <person name="Dalin E."/>
            <person name="Tu H."/>
            <person name="Huang E."/>
            <person name="Barry K."/>
            <person name="Lindquist E."/>
            <person name="Shapiro H."/>
            <person name="Bruce D."/>
            <person name="Schmutz J."/>
            <person name="Salamov A."/>
            <person name="Fey P."/>
            <person name="Gaudet P."/>
            <person name="Anjard C."/>
            <person name="Babu M.M."/>
            <person name="Basu S."/>
            <person name="Bushmanova Y."/>
            <person name="van der Wel H."/>
            <person name="Katoh-Kurasawa M."/>
            <person name="Dinh C."/>
            <person name="Coutinho P.M."/>
            <person name="Saito T."/>
            <person name="Elias M."/>
            <person name="Schaap P."/>
            <person name="Kay R.R."/>
            <person name="Henrissat B."/>
            <person name="Eichinger L."/>
            <person name="Rivero F."/>
            <person name="Putnam N.H."/>
            <person name="West C.M."/>
            <person name="Loomis W.F."/>
            <person name="Chisholm R.L."/>
            <person name="Shaulsky G."/>
            <person name="Strassmann J.E."/>
            <person name="Queller D.C."/>
            <person name="Kuspa A."/>
            <person name="Grigoriev I.V."/>
        </authorList>
    </citation>
    <scope>NUCLEOTIDE SEQUENCE [LARGE SCALE GENOMIC DNA]</scope>
    <source>
        <strain evidence="3">QSDP1</strain>
    </source>
</reference>
<dbReference type="AlphaFoldDB" id="F0ZAH4"/>
<feature type="transmembrane region" description="Helical" evidence="1">
    <location>
        <begin position="164"/>
        <end position="185"/>
    </location>
</feature>
<feature type="transmembrane region" description="Helical" evidence="1">
    <location>
        <begin position="212"/>
        <end position="231"/>
    </location>
</feature>
<evidence type="ECO:0000256" key="1">
    <source>
        <dbReference type="SAM" id="Phobius"/>
    </source>
</evidence>
<gene>
    <name evidence="2" type="ORF">DICPUDRAFT_27579</name>
</gene>
<evidence type="ECO:0000313" key="3">
    <source>
        <dbReference type="Proteomes" id="UP000001064"/>
    </source>
</evidence>
<dbReference type="GeneID" id="10506072"/>
<protein>
    <submittedName>
        <fullName evidence="2">Uncharacterized protein</fullName>
    </submittedName>
</protein>
<accession>F0ZAH4</accession>
<keyword evidence="1" id="KW-0812">Transmembrane</keyword>
<dbReference type="VEuPathDB" id="AmoebaDB:DICPUDRAFT_27579"/>
<sequence length="338" mass="39089">MNDSFSFDFYKLLKKIQAKPIKIALTIIITFTLTSIAEVQFFFQSYTKYDINGCQIPNNSSSGFTINNCFGNDAKDLTVTNCLNSLYGTNSNYSLEFRVPVVGINGIDKFSKIILALAFISYFSILGFLQIAVYFQFQKRKRIQDIIAGSMVFVDGTGKYERIIGWYSFGMAFVYLAIKIIWIMYRASVYGKIDCDGTEYIFELQQGLSTSIGIIIQTLFTCIILPLVYVLQSKNYLNDINLKEIMTNFTNESLKQFKYISILKTEKYKEILDNYFKSTYPNDTFITRFFRSNTFSFSKTPNSEIIQIILNHKKDYPQDFEPMLYKESKISIKTLNNI</sequence>
<dbReference type="EMBL" id="GL870964">
    <property type="protein sequence ID" value="EGC39072.1"/>
    <property type="molecule type" value="Genomic_DNA"/>
</dbReference>